<protein>
    <submittedName>
        <fullName evidence="7">Salicylate 1-monooxygenase, FAD binding protein</fullName>
        <ecNumber evidence="7">1.14.13.1</ecNumber>
    </submittedName>
</protein>
<evidence type="ECO:0000256" key="1">
    <source>
        <dbReference type="ARBA" id="ARBA00001974"/>
    </source>
</evidence>
<dbReference type="SUPFAM" id="SSF54373">
    <property type="entry name" value="FAD-linked reductases, C-terminal domain"/>
    <property type="match status" value="1"/>
</dbReference>
<evidence type="ECO:0000259" key="6">
    <source>
        <dbReference type="Pfam" id="PF01494"/>
    </source>
</evidence>
<keyword evidence="8" id="KW-1185">Reference proteome</keyword>
<reference evidence="7 8" key="1">
    <citation type="submission" date="2017-01" db="EMBL/GenBank/DDBJ databases">
        <title>Genome sequence of Rhodoferax antarcticus ANT.BR, a psychrophilic purple nonsulfur bacterium from an Antarctic microbial mat.</title>
        <authorList>
            <person name="Baker J."/>
            <person name="Riester C."/>
            <person name="Skinner B."/>
            <person name="Newell A."/>
            <person name="Swingley W."/>
            <person name="Madigan M."/>
            <person name="Jung D."/>
            <person name="Asao M."/>
            <person name="Chen M."/>
            <person name="Loughlin P."/>
            <person name="Pan H."/>
            <person name="Lin S."/>
            <person name="Li N."/>
            <person name="Shaw J."/>
            <person name="Prado M."/>
            <person name="Sherman C."/>
            <person name="Li X."/>
            <person name="Tang J."/>
            <person name="Blankenship R."/>
            <person name="Zhao T."/>
            <person name="Touchman J."/>
            <person name="Sattley M."/>
        </authorList>
    </citation>
    <scope>NUCLEOTIDE SEQUENCE [LARGE SCALE GENOMIC DNA]</scope>
    <source>
        <strain evidence="7 8">ANT.BR</strain>
    </source>
</reference>
<name>A0A1Q8YEH0_9BURK</name>
<organism evidence="7 8">
    <name type="scientific">Rhodoferax antarcticus ANT.BR</name>
    <dbReference type="NCBI Taxonomy" id="1111071"/>
    <lineage>
        <taxon>Bacteria</taxon>
        <taxon>Pseudomonadati</taxon>
        <taxon>Pseudomonadota</taxon>
        <taxon>Betaproteobacteria</taxon>
        <taxon>Burkholderiales</taxon>
        <taxon>Comamonadaceae</taxon>
        <taxon>Rhodoferax</taxon>
    </lineage>
</organism>
<evidence type="ECO:0000256" key="5">
    <source>
        <dbReference type="ARBA" id="ARBA00023033"/>
    </source>
</evidence>
<dbReference type="InterPro" id="IPR002938">
    <property type="entry name" value="FAD-bd"/>
</dbReference>
<dbReference type="SUPFAM" id="SSF51905">
    <property type="entry name" value="FAD/NAD(P)-binding domain"/>
    <property type="match status" value="1"/>
</dbReference>
<dbReference type="GO" id="GO:0018658">
    <property type="term" value="F:salicylate 1-monooxygenase activity"/>
    <property type="evidence" value="ECO:0007669"/>
    <property type="project" value="UniProtKB-EC"/>
</dbReference>
<dbReference type="EC" id="1.14.13.1" evidence="7"/>
<dbReference type="RefSeq" id="WP_075586868.1">
    <property type="nucleotide sequence ID" value="NZ_MSYM01000013.1"/>
</dbReference>
<dbReference type="Pfam" id="PF01494">
    <property type="entry name" value="FAD_binding_3"/>
    <property type="match status" value="1"/>
</dbReference>
<keyword evidence="4 7" id="KW-0560">Oxidoreductase</keyword>
<evidence type="ECO:0000256" key="3">
    <source>
        <dbReference type="ARBA" id="ARBA00022827"/>
    </source>
</evidence>
<dbReference type="InterPro" id="IPR036188">
    <property type="entry name" value="FAD/NAD-bd_sf"/>
</dbReference>
<feature type="domain" description="FAD-binding" evidence="6">
    <location>
        <begin position="2"/>
        <end position="358"/>
    </location>
</feature>
<evidence type="ECO:0000256" key="4">
    <source>
        <dbReference type="ARBA" id="ARBA00023002"/>
    </source>
</evidence>
<dbReference type="Gene3D" id="3.50.50.60">
    <property type="entry name" value="FAD/NAD(P)-binding domain"/>
    <property type="match status" value="1"/>
</dbReference>
<comment type="caution">
    <text evidence="7">The sequence shown here is derived from an EMBL/GenBank/DDBJ whole genome shotgun (WGS) entry which is preliminary data.</text>
</comment>
<proteinExistence type="predicted"/>
<accession>A0A1Q8YEH0</accession>
<dbReference type="STRING" id="81479.RA876_07435"/>
<dbReference type="EMBL" id="MSYM01000013">
    <property type="protein sequence ID" value="OLP06433.1"/>
    <property type="molecule type" value="Genomic_DNA"/>
</dbReference>
<dbReference type="Proteomes" id="UP000185911">
    <property type="component" value="Unassembled WGS sequence"/>
</dbReference>
<keyword evidence="2" id="KW-0285">Flavoprotein</keyword>
<dbReference type="PRINTS" id="PR00420">
    <property type="entry name" value="RNGMNOXGNASE"/>
</dbReference>
<dbReference type="InterPro" id="IPR050493">
    <property type="entry name" value="FAD-dep_Monooxygenase_BioMet"/>
</dbReference>
<dbReference type="PANTHER" id="PTHR13789">
    <property type="entry name" value="MONOOXYGENASE"/>
    <property type="match status" value="1"/>
</dbReference>
<gene>
    <name evidence="7" type="ORF">BLL52_2669</name>
</gene>
<sequence length="403" mass="43061">MANVVIAGGGIGGLSAALACARAGATVKLYERAAVFSEVGAGIQLGPNAMRILYGWDLKDALSELLAFPSRVQFRNAVSGGVVGELPLGAAMERAYGAPYATIHRADLHGLLVKVLRQHGDVALNLGNAVNSVSQTEAKVTAHLTDGQHPQADVLVAADGAWSALRQQLLHDGKPLPTGHLAYRAMIEQRTLPKVLQTQQVTAWFGPKMHLVQYPVRGGSWMNVVCIVHGKVQGDMSDWDHSANAADLQRITQGSCEHLHDLIHAVGVWRLWPLSIRPPMRGAHEHFMGRVALLGDAAHPMVPYLAQGAAMAIEDAATLAQVLSAGGVFSAGDAALAQAPALVKAYANQRWQRNAQVQQRAIKNGEIYHLTGPLRLGRDLAMRVLGKSLLDQPWLYGGPKIAV</sequence>
<comment type="cofactor">
    <cofactor evidence="1">
        <name>FAD</name>
        <dbReference type="ChEBI" id="CHEBI:57692"/>
    </cofactor>
</comment>
<keyword evidence="3" id="KW-0274">FAD</keyword>
<evidence type="ECO:0000256" key="2">
    <source>
        <dbReference type="ARBA" id="ARBA00022630"/>
    </source>
</evidence>
<dbReference type="GO" id="GO:0071949">
    <property type="term" value="F:FAD binding"/>
    <property type="evidence" value="ECO:0007669"/>
    <property type="project" value="InterPro"/>
</dbReference>
<dbReference type="PANTHER" id="PTHR13789:SF318">
    <property type="entry name" value="GERANYLGERANYL DIPHOSPHATE REDUCTASE"/>
    <property type="match status" value="1"/>
</dbReference>
<keyword evidence="5 7" id="KW-0503">Monooxygenase</keyword>
<evidence type="ECO:0000313" key="7">
    <source>
        <dbReference type="EMBL" id="OLP06433.1"/>
    </source>
</evidence>
<dbReference type="AlphaFoldDB" id="A0A1Q8YEH0"/>
<evidence type="ECO:0000313" key="8">
    <source>
        <dbReference type="Proteomes" id="UP000185911"/>
    </source>
</evidence>